<name>A0A7I8DZA5_9FIRM</name>
<reference evidence="1" key="1">
    <citation type="journal article" date="2020" name="Microbiol. Resour. Announc.">
        <title>Complete Genome Sequence of Faecalibacillus intestinalis JCM 34082, Isolated from Feces from a Healthy Japanese Female.</title>
        <authorList>
            <person name="Sakamoto M."/>
            <person name="Ikeyama N."/>
            <person name="Toyoda A."/>
            <person name="Murakami T."/>
            <person name="Mori H."/>
            <person name="Ohkuma M."/>
        </authorList>
    </citation>
    <scope>NUCLEOTIDE SEQUENCE</scope>
    <source>
        <strain evidence="1">14EGH31</strain>
    </source>
</reference>
<evidence type="ECO:0008006" key="2">
    <source>
        <dbReference type="Google" id="ProtNLM"/>
    </source>
</evidence>
<dbReference type="Proteomes" id="UP000593842">
    <property type="component" value="Chromosome"/>
</dbReference>
<dbReference type="GeneID" id="70579523"/>
<dbReference type="GO" id="GO:0016791">
    <property type="term" value="F:phosphatase activity"/>
    <property type="evidence" value="ECO:0007669"/>
    <property type="project" value="TreeGrafter"/>
</dbReference>
<accession>A0A7I8DZA5</accession>
<dbReference type="EMBL" id="AP024085">
    <property type="protein sequence ID" value="BCL57376.1"/>
    <property type="molecule type" value="Genomic_DNA"/>
</dbReference>
<sequence length="96" mass="10606">MEYKLIAFDMEGTLLNSNKQISKKTQEAIARAVAYNKIVILNTGRNSAELEALKVAGLAVVMDNAIDEIKQYGDVIVSDCDHDGCVEAIEKYLLKE</sequence>
<proteinExistence type="predicted"/>
<dbReference type="SUPFAM" id="SSF56784">
    <property type="entry name" value="HAD-like"/>
    <property type="match status" value="1"/>
</dbReference>
<dbReference type="InterPro" id="IPR036412">
    <property type="entry name" value="HAD-like_sf"/>
</dbReference>
<protein>
    <recommendedName>
        <fullName evidence="2">HAD family phosphatase</fullName>
    </recommendedName>
</protein>
<evidence type="ECO:0000313" key="1">
    <source>
        <dbReference type="EMBL" id="BCL57376.1"/>
    </source>
</evidence>
<gene>
    <name evidence="1" type="ORF">Fi14EGH31_10880</name>
</gene>
<dbReference type="RefSeq" id="WP_118573496.1">
    <property type="nucleotide sequence ID" value="NZ_AP024085.1"/>
</dbReference>
<dbReference type="GO" id="GO:0005829">
    <property type="term" value="C:cytosol"/>
    <property type="evidence" value="ECO:0007669"/>
    <property type="project" value="TreeGrafter"/>
</dbReference>
<dbReference type="PANTHER" id="PTHR10000:SF8">
    <property type="entry name" value="HAD SUPERFAMILY HYDROLASE-LIKE, TYPE 3"/>
    <property type="match status" value="1"/>
</dbReference>
<dbReference type="KEGG" id="fit:Fi14EGH31_10880"/>
<dbReference type="GO" id="GO:0000287">
    <property type="term" value="F:magnesium ion binding"/>
    <property type="evidence" value="ECO:0007669"/>
    <property type="project" value="TreeGrafter"/>
</dbReference>
<dbReference type="AlphaFoldDB" id="A0A7I8DZA5"/>
<dbReference type="InterPro" id="IPR023214">
    <property type="entry name" value="HAD_sf"/>
</dbReference>
<dbReference type="PANTHER" id="PTHR10000">
    <property type="entry name" value="PHOSPHOSERINE PHOSPHATASE"/>
    <property type="match status" value="1"/>
</dbReference>
<dbReference type="Gene3D" id="3.40.50.1000">
    <property type="entry name" value="HAD superfamily/HAD-like"/>
    <property type="match status" value="2"/>
</dbReference>
<dbReference type="Pfam" id="PF08282">
    <property type="entry name" value="Hydrolase_3"/>
    <property type="match status" value="1"/>
</dbReference>
<organism evidence="1">
    <name type="scientific">Faecalibacillus intestinalis</name>
    <dbReference type="NCBI Taxonomy" id="1982626"/>
    <lineage>
        <taxon>Bacteria</taxon>
        <taxon>Bacillati</taxon>
        <taxon>Bacillota</taxon>
        <taxon>Erysipelotrichia</taxon>
        <taxon>Erysipelotrichales</taxon>
        <taxon>Coprobacillaceae</taxon>
        <taxon>Faecalibacillus</taxon>
    </lineage>
</organism>